<protein>
    <submittedName>
        <fullName evidence="1">Uncharacterized protein</fullName>
    </submittedName>
</protein>
<sequence>MSRLPLLRVSASQVFNGSVPESPKQLASILPAAVLSQRHGNSVTATASRQQRETRAMQRCLPDWYTYTPSRPVCSNPNHEYGLMDTLARLYPPLVEREPIPVTFIPATFALTLLPFFFSKHRRQVALAILPVLLSVSLLAPCYTFGDPSADFYRSSAFIIMPLWFIDFAVMRSEEGHDAPGYVGASRNGNQVPQRIEDCPTAWSKLCWAVTLMVPSHRGIGWNWQIKNIPLDPNLDLSKRDWIIRQAKSAVLAYLQSIAMLVMLGFTSSLQQTTRTLAMPFLNALIGWSGAIWIYSRLTCFYSTSSALTVALGFYEIWQLPPLMGSVRDAWSVRQFWAMYHQTMRQMVSQPALRITRMLGLQKGTRASAVSQLFIAFFVSCLVHQYQMFNVTRRDMGEFAFFMSQPVAICFESGVMWLWHRHVKADDERIAALGRICGYAWVFLWFSITLPIYLKGSRDAGIVRDALVGNVPFEFGAHLAGFLVTGRM</sequence>
<organism evidence="1 2">
    <name type="scientific">Boeremia exigua</name>
    <dbReference type="NCBI Taxonomy" id="749465"/>
    <lineage>
        <taxon>Eukaryota</taxon>
        <taxon>Fungi</taxon>
        <taxon>Dikarya</taxon>
        <taxon>Ascomycota</taxon>
        <taxon>Pezizomycotina</taxon>
        <taxon>Dothideomycetes</taxon>
        <taxon>Pleosporomycetidae</taxon>
        <taxon>Pleosporales</taxon>
        <taxon>Pleosporineae</taxon>
        <taxon>Didymellaceae</taxon>
        <taxon>Boeremia</taxon>
    </lineage>
</organism>
<reference evidence="1" key="1">
    <citation type="submission" date="2022-11" db="EMBL/GenBank/DDBJ databases">
        <title>Genome Sequence of Boeremia exigua.</title>
        <authorList>
            <person name="Buettner E."/>
        </authorList>
    </citation>
    <scope>NUCLEOTIDE SEQUENCE</scope>
    <source>
        <strain evidence="1">CU02</strain>
    </source>
</reference>
<keyword evidence="2" id="KW-1185">Reference proteome</keyword>
<accession>A0ACC2I6L0</accession>
<evidence type="ECO:0000313" key="2">
    <source>
        <dbReference type="Proteomes" id="UP001153331"/>
    </source>
</evidence>
<dbReference type="Proteomes" id="UP001153331">
    <property type="component" value="Unassembled WGS sequence"/>
</dbReference>
<dbReference type="EMBL" id="JAPHNI010000466">
    <property type="protein sequence ID" value="KAJ8110786.1"/>
    <property type="molecule type" value="Genomic_DNA"/>
</dbReference>
<comment type="caution">
    <text evidence="1">The sequence shown here is derived from an EMBL/GenBank/DDBJ whole genome shotgun (WGS) entry which is preliminary data.</text>
</comment>
<proteinExistence type="predicted"/>
<gene>
    <name evidence="1" type="ORF">OPT61_g6458</name>
</gene>
<evidence type="ECO:0000313" key="1">
    <source>
        <dbReference type="EMBL" id="KAJ8110786.1"/>
    </source>
</evidence>
<name>A0ACC2I6L0_9PLEO</name>